<dbReference type="Proteomes" id="UP001314170">
    <property type="component" value="Unassembled WGS sequence"/>
</dbReference>
<dbReference type="AlphaFoldDB" id="A0AAV1SFI5"/>
<protein>
    <submittedName>
        <fullName evidence="2">Uncharacterized protein</fullName>
    </submittedName>
</protein>
<comment type="caution">
    <text evidence="2">The sequence shown here is derived from an EMBL/GenBank/DDBJ whole genome shotgun (WGS) entry which is preliminary data.</text>
</comment>
<sequence length="333" mass="35972">MFAVLNIIRCPFCKTSNYAVEYRGVKTKEEKGLEQIEEQRVIEAQIRMRQQELQDDEERMQKRLEVSSSSINISPGELECGPTAVSADRAPVDSEEIVSSQYSIRRPPHSGANRDDEFDLDLEDIMVIEAIWLSIQENGRQKNPMCGDAAPSEQYTMGARYASPAMAPLAGSSSSPSGGLACAIAALAERQQTGGESHVHSNMPAFNMLPSTSSFYNRLEQQDADNYSPAHSSSNVLPDCRMIATRDDGEWGADRGSDAAEAGTSYASSETAEDAGGISALLTPPPPPDEIGGSFQNVPGPIPESFEEQMMLAVAVSLAEARAMTTGPQSAWQ</sequence>
<evidence type="ECO:0000256" key="1">
    <source>
        <dbReference type="SAM" id="MobiDB-lite"/>
    </source>
</evidence>
<organism evidence="2 3">
    <name type="scientific">Dovyalis caffra</name>
    <dbReference type="NCBI Taxonomy" id="77055"/>
    <lineage>
        <taxon>Eukaryota</taxon>
        <taxon>Viridiplantae</taxon>
        <taxon>Streptophyta</taxon>
        <taxon>Embryophyta</taxon>
        <taxon>Tracheophyta</taxon>
        <taxon>Spermatophyta</taxon>
        <taxon>Magnoliopsida</taxon>
        <taxon>eudicotyledons</taxon>
        <taxon>Gunneridae</taxon>
        <taxon>Pentapetalae</taxon>
        <taxon>rosids</taxon>
        <taxon>fabids</taxon>
        <taxon>Malpighiales</taxon>
        <taxon>Salicaceae</taxon>
        <taxon>Flacourtieae</taxon>
        <taxon>Dovyalis</taxon>
    </lineage>
</organism>
<gene>
    <name evidence="2" type="ORF">DCAF_LOCUS22847</name>
</gene>
<keyword evidence="3" id="KW-1185">Reference proteome</keyword>
<dbReference type="InterPro" id="IPR039301">
    <property type="entry name" value="Sip5/DA2"/>
</dbReference>
<evidence type="ECO:0000313" key="2">
    <source>
        <dbReference type="EMBL" id="CAK7350121.1"/>
    </source>
</evidence>
<accession>A0AAV1SFI5</accession>
<evidence type="ECO:0000313" key="3">
    <source>
        <dbReference type="Proteomes" id="UP001314170"/>
    </source>
</evidence>
<reference evidence="2 3" key="1">
    <citation type="submission" date="2024-01" db="EMBL/GenBank/DDBJ databases">
        <authorList>
            <person name="Waweru B."/>
        </authorList>
    </citation>
    <scope>NUCLEOTIDE SEQUENCE [LARGE SCALE GENOMIC DNA]</scope>
</reference>
<dbReference type="GO" id="GO:0005737">
    <property type="term" value="C:cytoplasm"/>
    <property type="evidence" value="ECO:0007669"/>
    <property type="project" value="TreeGrafter"/>
</dbReference>
<feature type="region of interest" description="Disordered" evidence="1">
    <location>
        <begin position="248"/>
        <end position="302"/>
    </location>
</feature>
<feature type="compositionally biased region" description="Basic and acidic residues" evidence="1">
    <location>
        <begin position="248"/>
        <end position="258"/>
    </location>
</feature>
<dbReference type="EMBL" id="CAWUPB010001184">
    <property type="protein sequence ID" value="CAK7350121.1"/>
    <property type="molecule type" value="Genomic_DNA"/>
</dbReference>
<dbReference type="PANTHER" id="PTHR31315">
    <property type="entry name" value="PROTEIN SIP5"/>
    <property type="match status" value="1"/>
</dbReference>
<proteinExistence type="predicted"/>
<dbReference type="PANTHER" id="PTHR31315:SF1">
    <property type="entry name" value="PROTEIN SIP5"/>
    <property type="match status" value="1"/>
</dbReference>
<name>A0AAV1SFI5_9ROSI</name>